<proteinExistence type="predicted"/>
<reference evidence="10 11" key="1">
    <citation type="submission" date="2021-03" db="EMBL/GenBank/DDBJ databases">
        <title>Microbacterium pauli sp. nov., isolated from microfiltered milk.</title>
        <authorList>
            <person name="Bellassi P."/>
            <person name="Fontana A."/>
            <person name="Callegari M.L."/>
            <person name="Lorenzo M."/>
            <person name="Cappa F."/>
        </authorList>
    </citation>
    <scope>NUCLEOTIDE SEQUENCE [LARGE SCALE GENOMIC DNA]</scope>
    <source>
        <strain evidence="10 11">DSM 18909</strain>
    </source>
</reference>
<evidence type="ECO:0000256" key="5">
    <source>
        <dbReference type="ARBA" id="ARBA00022989"/>
    </source>
</evidence>
<protein>
    <submittedName>
        <fullName evidence="10">Lycopene cyclase domain-containing protein</fullName>
    </submittedName>
</protein>
<feature type="domain" description="Lycopene cyclase" evidence="9">
    <location>
        <begin position="9"/>
        <end position="92"/>
    </location>
</feature>
<keyword evidence="5 8" id="KW-1133">Transmembrane helix</keyword>
<gene>
    <name evidence="10" type="ORF">J0P97_04630</name>
</gene>
<dbReference type="EMBL" id="JAFLHG010000003">
    <property type="protein sequence ID" value="MBT8797357.1"/>
    <property type="molecule type" value="Genomic_DNA"/>
</dbReference>
<evidence type="ECO:0000313" key="11">
    <source>
        <dbReference type="Proteomes" id="UP000740605"/>
    </source>
</evidence>
<keyword evidence="7" id="KW-0413">Isomerase</keyword>
<comment type="caution">
    <text evidence="10">The sequence shown here is derived from an EMBL/GenBank/DDBJ whole genome shotgun (WGS) entry which is preliminary data.</text>
</comment>
<accession>A0ABS5XS65</accession>
<evidence type="ECO:0000256" key="6">
    <source>
        <dbReference type="ARBA" id="ARBA00023136"/>
    </source>
</evidence>
<dbReference type="Pfam" id="PF18916">
    <property type="entry name" value="Lycopene_cyc"/>
    <property type="match status" value="1"/>
</dbReference>
<dbReference type="RefSeq" id="WP_215486598.1">
    <property type="nucleotide sequence ID" value="NZ_BAAAPJ010000003.1"/>
</dbReference>
<evidence type="ECO:0000259" key="9">
    <source>
        <dbReference type="Pfam" id="PF18916"/>
    </source>
</evidence>
<comment type="pathway">
    <text evidence="2">Carotenoid biosynthesis.</text>
</comment>
<keyword evidence="3 8" id="KW-0812">Transmembrane</keyword>
<dbReference type="Proteomes" id="UP000740605">
    <property type="component" value="Unassembled WGS sequence"/>
</dbReference>
<evidence type="ECO:0000256" key="2">
    <source>
        <dbReference type="ARBA" id="ARBA00004829"/>
    </source>
</evidence>
<evidence type="ECO:0000256" key="7">
    <source>
        <dbReference type="ARBA" id="ARBA00023235"/>
    </source>
</evidence>
<evidence type="ECO:0000256" key="1">
    <source>
        <dbReference type="ARBA" id="ARBA00004141"/>
    </source>
</evidence>
<keyword evidence="6 8" id="KW-0472">Membrane</keyword>
<dbReference type="NCBIfam" id="TIGR03462">
    <property type="entry name" value="CarR_dom_SF"/>
    <property type="match status" value="1"/>
</dbReference>
<feature type="transmembrane region" description="Helical" evidence="8">
    <location>
        <begin position="35"/>
        <end position="59"/>
    </location>
</feature>
<evidence type="ECO:0000256" key="8">
    <source>
        <dbReference type="SAM" id="Phobius"/>
    </source>
</evidence>
<organism evidence="10 11">
    <name type="scientific">Microbacterium flavum</name>
    <dbReference type="NCBI Taxonomy" id="415216"/>
    <lineage>
        <taxon>Bacteria</taxon>
        <taxon>Bacillati</taxon>
        <taxon>Actinomycetota</taxon>
        <taxon>Actinomycetes</taxon>
        <taxon>Micrococcales</taxon>
        <taxon>Microbacteriaceae</taxon>
        <taxon>Microbacterium</taxon>
    </lineage>
</organism>
<name>A0ABS5XS65_9MICO</name>
<evidence type="ECO:0000256" key="3">
    <source>
        <dbReference type="ARBA" id="ARBA00022692"/>
    </source>
</evidence>
<comment type="subcellular location">
    <subcellularLocation>
        <location evidence="1">Membrane</location>
        <topology evidence="1">Multi-pass membrane protein</topology>
    </subcellularLocation>
</comment>
<sequence>MTYALLVLPFLVLAAIVTAASAIRPGFGARMRASALTALVLLVLTAIFDNAMIAADLFTYPEHLISGIRIGLAPLEDFSYPLAAAFLVPALRSLFAPRSAPGHPGAAVGEDA</sequence>
<dbReference type="InterPro" id="IPR017825">
    <property type="entry name" value="Lycopene_cyclase_dom"/>
</dbReference>
<evidence type="ECO:0000256" key="4">
    <source>
        <dbReference type="ARBA" id="ARBA00022746"/>
    </source>
</evidence>
<keyword evidence="4" id="KW-0125">Carotenoid biosynthesis</keyword>
<evidence type="ECO:0000313" key="10">
    <source>
        <dbReference type="EMBL" id="MBT8797357.1"/>
    </source>
</evidence>
<keyword evidence="11" id="KW-1185">Reference proteome</keyword>